<keyword evidence="4" id="KW-0964">Secreted</keyword>
<reference evidence="10" key="2">
    <citation type="submission" date="2025-09" db="UniProtKB">
        <authorList>
            <consortium name="Ensembl"/>
        </authorList>
    </citation>
    <scope>IDENTIFICATION</scope>
</reference>
<evidence type="ECO:0000259" key="9">
    <source>
        <dbReference type="SMART" id="SM01363"/>
    </source>
</evidence>
<evidence type="ECO:0000256" key="4">
    <source>
        <dbReference type="ARBA" id="ARBA00022525"/>
    </source>
</evidence>
<comment type="function">
    <text evidence="1">Stimulates the adrenal glands to release cortisol.</text>
</comment>
<dbReference type="PRINTS" id="PR00383">
    <property type="entry name" value="MELANOCORTIN"/>
</dbReference>
<evidence type="ECO:0000256" key="5">
    <source>
        <dbReference type="ARBA" id="ARBA00022685"/>
    </source>
</evidence>
<dbReference type="Pfam" id="PF00976">
    <property type="entry name" value="ACTH_domain"/>
    <property type="match status" value="2"/>
</dbReference>
<feature type="chain" id="PRO_5045231533" description="Pro-opiomelanocortin/corticotropin ACTH central region domain-containing protein" evidence="8">
    <location>
        <begin position="37"/>
        <end position="246"/>
    </location>
</feature>
<keyword evidence="11" id="KW-1185">Reference proteome</keyword>
<dbReference type="PANTHER" id="PTHR11416">
    <property type="entry name" value="PRO-OPIOMELANOCORTIN"/>
    <property type="match status" value="1"/>
</dbReference>
<keyword evidence="8" id="KW-0732">Signal</keyword>
<dbReference type="Ensembl" id="ENSGMOT00000044309.1">
    <property type="protein sequence ID" value="ENSGMOP00000051392.1"/>
    <property type="gene ID" value="ENSGMOG00000030944.1"/>
</dbReference>
<feature type="region of interest" description="Disordered" evidence="7">
    <location>
        <begin position="87"/>
        <end position="107"/>
    </location>
</feature>
<evidence type="ECO:0000256" key="3">
    <source>
        <dbReference type="ARBA" id="ARBA00005832"/>
    </source>
</evidence>
<organism evidence="10 11">
    <name type="scientific">Gadus morhua</name>
    <name type="common">Atlantic cod</name>
    <dbReference type="NCBI Taxonomy" id="8049"/>
    <lineage>
        <taxon>Eukaryota</taxon>
        <taxon>Metazoa</taxon>
        <taxon>Chordata</taxon>
        <taxon>Craniata</taxon>
        <taxon>Vertebrata</taxon>
        <taxon>Euteleostomi</taxon>
        <taxon>Actinopterygii</taxon>
        <taxon>Neopterygii</taxon>
        <taxon>Teleostei</taxon>
        <taxon>Neoteleostei</taxon>
        <taxon>Acanthomorphata</taxon>
        <taxon>Zeiogadaria</taxon>
        <taxon>Gadariae</taxon>
        <taxon>Gadiformes</taxon>
        <taxon>Gadoidei</taxon>
        <taxon>Gadidae</taxon>
        <taxon>Gadus</taxon>
    </lineage>
</organism>
<dbReference type="Proteomes" id="UP000694546">
    <property type="component" value="Chromosome 21"/>
</dbReference>
<comment type="similarity">
    <text evidence="3">Belongs to the POMC family.</text>
</comment>
<name>A0A8C5FPD4_GADMO</name>
<protein>
    <recommendedName>
        <fullName evidence="9">Pro-opiomelanocortin/corticotropin ACTH central region domain-containing protein</fullName>
    </recommendedName>
</protein>
<dbReference type="InterPro" id="IPR013531">
    <property type="entry name" value="Mcrtin_ACTH_cent"/>
</dbReference>
<feature type="signal peptide" evidence="8">
    <location>
        <begin position="1"/>
        <end position="36"/>
    </location>
</feature>
<evidence type="ECO:0000256" key="6">
    <source>
        <dbReference type="ARBA" id="ARBA00022702"/>
    </source>
</evidence>
<dbReference type="GO" id="GO:0005184">
    <property type="term" value="F:neuropeptide hormone activity"/>
    <property type="evidence" value="ECO:0007669"/>
    <property type="project" value="TreeGrafter"/>
</dbReference>
<dbReference type="GO" id="GO:0007218">
    <property type="term" value="P:neuropeptide signaling pathway"/>
    <property type="evidence" value="ECO:0007669"/>
    <property type="project" value="TreeGrafter"/>
</dbReference>
<dbReference type="GO" id="GO:0005576">
    <property type="term" value="C:extracellular region"/>
    <property type="evidence" value="ECO:0007669"/>
    <property type="project" value="UniProtKB-SubCell"/>
</dbReference>
<reference evidence="10" key="1">
    <citation type="submission" date="2025-08" db="UniProtKB">
        <authorList>
            <consortium name="Ensembl"/>
        </authorList>
    </citation>
    <scope>IDENTIFICATION</scope>
</reference>
<accession>A0A8C5FPD4</accession>
<dbReference type="PANTHER" id="PTHR11416:SF7">
    <property type="entry name" value="PRO-OPIOMELANOCORTIN"/>
    <property type="match status" value="1"/>
</dbReference>
<proteinExistence type="inferred from homology"/>
<dbReference type="AlphaFoldDB" id="A0A8C5FPD4"/>
<dbReference type="OMA" id="MVCQCWL"/>
<dbReference type="GeneTree" id="ENSGT00940000169582"/>
<sequence length="246" mass="27209">MFVSNPFPSPRPGRTMQASWLMVVLAACACCPAARALCWQSSFCSDLRTKDRLIDCLSLCASRKASASSSPPENENSLLLDRLLSSLGDPQDHPPLGPSARGRSEDRRSYAMEHFRWGKPARRKRRPVKVQATLGEEVGGDVSAERPPPAGGVVVVRVGDEEAGGGKEVVLDVRDLEEQLMPGVTFSPETLSQEVKDPGTYRMSHFRWGSPPKRGDGQLTPKKPFILKSLKNQRWRQTHTLFIMIT</sequence>
<evidence type="ECO:0000256" key="7">
    <source>
        <dbReference type="SAM" id="MobiDB-lite"/>
    </source>
</evidence>
<dbReference type="InterPro" id="IPR050878">
    <property type="entry name" value="POMC-derived_peptides"/>
</dbReference>
<evidence type="ECO:0000313" key="10">
    <source>
        <dbReference type="Ensembl" id="ENSGMOP00000051392.1"/>
    </source>
</evidence>
<keyword evidence="6" id="KW-0372">Hormone</keyword>
<keyword evidence="5" id="KW-0165">Cleavage on pair of basic residues</keyword>
<dbReference type="SMART" id="SM01363">
    <property type="entry name" value="ACTH_domain"/>
    <property type="match status" value="2"/>
</dbReference>
<evidence type="ECO:0000256" key="8">
    <source>
        <dbReference type="SAM" id="SignalP"/>
    </source>
</evidence>
<evidence type="ECO:0000313" key="11">
    <source>
        <dbReference type="Proteomes" id="UP000694546"/>
    </source>
</evidence>
<evidence type="ECO:0000256" key="1">
    <source>
        <dbReference type="ARBA" id="ARBA00002965"/>
    </source>
</evidence>
<feature type="domain" description="Pro-opiomelanocortin/corticotropin ACTH central region" evidence="9">
    <location>
        <begin position="200"/>
        <end position="242"/>
    </location>
</feature>
<dbReference type="InterPro" id="IPR001941">
    <property type="entry name" value="PMOC"/>
</dbReference>
<feature type="domain" description="Pro-opiomelanocortin/corticotropin ACTH central region" evidence="9">
    <location>
        <begin position="109"/>
        <end position="146"/>
    </location>
</feature>
<evidence type="ECO:0000256" key="2">
    <source>
        <dbReference type="ARBA" id="ARBA00004613"/>
    </source>
</evidence>
<comment type="subcellular location">
    <subcellularLocation>
        <location evidence="2">Secreted</location>
    </subcellularLocation>
</comment>